<evidence type="ECO:0000256" key="5">
    <source>
        <dbReference type="SAM" id="MobiDB-lite"/>
    </source>
</evidence>
<gene>
    <name evidence="6" type="ORF">FB458_3261</name>
</gene>
<keyword evidence="3" id="KW-1133">Transmembrane helix</keyword>
<feature type="region of interest" description="Disordered" evidence="5">
    <location>
        <begin position="1"/>
        <end position="22"/>
    </location>
</feature>
<dbReference type="Pfam" id="PF04228">
    <property type="entry name" value="Zn_peptidase"/>
    <property type="match status" value="1"/>
</dbReference>
<dbReference type="EMBL" id="VFMN01000001">
    <property type="protein sequence ID" value="TQJ10142.1"/>
    <property type="molecule type" value="Genomic_DNA"/>
</dbReference>
<proteinExistence type="predicted"/>
<dbReference type="PANTHER" id="PTHR30168:SF0">
    <property type="entry name" value="INNER MEMBRANE PROTEIN"/>
    <property type="match status" value="1"/>
</dbReference>
<evidence type="ECO:0000256" key="3">
    <source>
        <dbReference type="ARBA" id="ARBA00022989"/>
    </source>
</evidence>
<organism evidence="6 7">
    <name type="scientific">Lapillicoccus jejuensis</name>
    <dbReference type="NCBI Taxonomy" id="402171"/>
    <lineage>
        <taxon>Bacteria</taxon>
        <taxon>Bacillati</taxon>
        <taxon>Actinomycetota</taxon>
        <taxon>Actinomycetes</taxon>
        <taxon>Micrococcales</taxon>
        <taxon>Intrasporangiaceae</taxon>
        <taxon>Lapillicoccus</taxon>
    </lineage>
</organism>
<evidence type="ECO:0000256" key="4">
    <source>
        <dbReference type="ARBA" id="ARBA00023136"/>
    </source>
</evidence>
<protein>
    <recommendedName>
        <fullName evidence="8">Neutral zinc metallopeptidase</fullName>
    </recommendedName>
</protein>
<keyword evidence="4" id="KW-0472">Membrane</keyword>
<keyword evidence="2" id="KW-0812">Transmembrane</keyword>
<evidence type="ECO:0000256" key="2">
    <source>
        <dbReference type="ARBA" id="ARBA00022692"/>
    </source>
</evidence>
<dbReference type="RefSeq" id="WP_141849407.1">
    <property type="nucleotide sequence ID" value="NZ_BAAAPR010000001.1"/>
</dbReference>
<feature type="compositionally biased region" description="Polar residues" evidence="5">
    <location>
        <begin position="65"/>
        <end position="74"/>
    </location>
</feature>
<comment type="caution">
    <text evidence="6">The sequence shown here is derived from an EMBL/GenBank/DDBJ whole genome shotgun (WGS) entry which is preliminary data.</text>
</comment>
<reference evidence="6 7" key="1">
    <citation type="submission" date="2019-06" db="EMBL/GenBank/DDBJ databases">
        <title>Sequencing the genomes of 1000 actinobacteria strains.</title>
        <authorList>
            <person name="Klenk H.-P."/>
        </authorList>
    </citation>
    <scope>NUCLEOTIDE SEQUENCE [LARGE SCALE GENOMIC DNA]</scope>
    <source>
        <strain evidence="6 7">DSM 18607</strain>
    </source>
</reference>
<dbReference type="InterPro" id="IPR007343">
    <property type="entry name" value="Uncharacterised_pept_Zn_put"/>
</dbReference>
<feature type="region of interest" description="Disordered" evidence="5">
    <location>
        <begin position="59"/>
        <end position="80"/>
    </location>
</feature>
<keyword evidence="7" id="KW-1185">Reference proteome</keyword>
<dbReference type="OrthoDB" id="9774900at2"/>
<accession>A0A542E474</accession>
<feature type="compositionally biased region" description="Polar residues" evidence="5">
    <location>
        <begin position="1"/>
        <end position="13"/>
    </location>
</feature>
<sequence>MSFNENVQLDTSQVQGGGSGGGGGGFPGGIQVGGGIGGIILLILGLVFGGNVLGGSGTSDPGVAQQGQSSSLDPSQVGVGGTQSGAGFSQCRTGADANRDDDCLVIATVNSVQAYWSQQLPQYGRQYRPAKTVLYSGQTRSACGTASNQVGPFYCPLDGLVYIDSSFFTELQQRFGSDGGQLAKEYVIAHEYGHRIQDILGILGRAQQDPQGAESGSVRLELMADCLAGTWVNHATQTTDARGTTFLKPLSQNDIRSALSAASAVGDDRIQKSVQGRVTPETWTHGSSAARQKWFLTGYQSGDLNQCDTFAVSNVE</sequence>
<evidence type="ECO:0000256" key="1">
    <source>
        <dbReference type="ARBA" id="ARBA00004167"/>
    </source>
</evidence>
<name>A0A542E474_9MICO</name>
<evidence type="ECO:0008006" key="8">
    <source>
        <dbReference type="Google" id="ProtNLM"/>
    </source>
</evidence>
<evidence type="ECO:0000313" key="7">
    <source>
        <dbReference type="Proteomes" id="UP000317893"/>
    </source>
</evidence>
<evidence type="ECO:0000313" key="6">
    <source>
        <dbReference type="EMBL" id="TQJ10142.1"/>
    </source>
</evidence>
<comment type="subcellular location">
    <subcellularLocation>
        <location evidence="1">Membrane</location>
        <topology evidence="1">Single-pass membrane protein</topology>
    </subcellularLocation>
</comment>
<dbReference type="Proteomes" id="UP000317893">
    <property type="component" value="Unassembled WGS sequence"/>
</dbReference>
<dbReference type="PANTHER" id="PTHR30168">
    <property type="entry name" value="PUTATIVE MEMBRANE PROTEIN YPFJ"/>
    <property type="match status" value="1"/>
</dbReference>
<dbReference type="SUPFAM" id="SSF55486">
    <property type="entry name" value="Metalloproteases ('zincins'), catalytic domain"/>
    <property type="match status" value="1"/>
</dbReference>
<dbReference type="GO" id="GO:0016020">
    <property type="term" value="C:membrane"/>
    <property type="evidence" value="ECO:0007669"/>
    <property type="project" value="UniProtKB-SubCell"/>
</dbReference>
<dbReference type="AlphaFoldDB" id="A0A542E474"/>